<evidence type="ECO:0000313" key="2">
    <source>
        <dbReference type="EMBL" id="RAJ96967.1"/>
    </source>
</evidence>
<feature type="transmembrane region" description="Helical" evidence="1">
    <location>
        <begin position="99"/>
        <end position="120"/>
    </location>
</feature>
<keyword evidence="1" id="KW-1133">Transmembrane helix</keyword>
<comment type="caution">
    <text evidence="2">The sequence shown here is derived from an EMBL/GenBank/DDBJ whole genome shotgun (WGS) entry which is preliminary data.</text>
</comment>
<reference evidence="2 4" key="2">
    <citation type="submission" date="2018-06" db="EMBL/GenBank/DDBJ databases">
        <title>Genomic Encyclopedia of Type Strains, Phase III (KMG-III): the genomes of soil and plant-associated and newly described type strains.</title>
        <authorList>
            <person name="Whitman W."/>
        </authorList>
    </citation>
    <scope>NUCLEOTIDE SEQUENCE [LARGE SCALE GENOMIC DNA]</scope>
    <source>
        <strain evidence="2 4">CGMCC 1.15366</strain>
    </source>
</reference>
<evidence type="ECO:0000313" key="4">
    <source>
        <dbReference type="Proteomes" id="UP000249203"/>
    </source>
</evidence>
<dbReference type="GO" id="GO:0016020">
    <property type="term" value="C:membrane"/>
    <property type="evidence" value="ECO:0007669"/>
    <property type="project" value="GOC"/>
</dbReference>
<sequence>MKTITQQLAQYACYHRDKRNIATHLVGIPLIVLGIIALLARAHFATVAGIDITLALVVVVAAGVYYWRLDAAFGVLMTVLLLLGIWATAGIASAPTALWLSWSLGLFVVGWVWQFVGHYFEGRKPAFVDDLMGLVIGPLFVVAEVVFMLGLRRNLRHAVEDEVARLMPDTSSHAPTPQV</sequence>
<feature type="transmembrane region" description="Helical" evidence="1">
    <location>
        <begin position="47"/>
        <end position="67"/>
    </location>
</feature>
<dbReference type="PANTHER" id="PTHR28026">
    <property type="entry name" value="DUF962 DOMAIN PROTEIN (AFU_ORTHOLOGUE AFUA_8G05310)"/>
    <property type="match status" value="1"/>
</dbReference>
<reference evidence="3 5" key="1">
    <citation type="journal article" date="2018" name="Front. Microbiol.">
        <title>Genome-Based Analysis Reveals the Taxonomy and Diversity of the Family Idiomarinaceae.</title>
        <authorList>
            <person name="Liu Y."/>
            <person name="Lai Q."/>
            <person name="Shao Z."/>
        </authorList>
    </citation>
    <scope>NUCLEOTIDE SEQUENCE [LARGE SCALE GENOMIC DNA]</scope>
    <source>
        <strain evidence="3 5">CF12-14</strain>
    </source>
</reference>
<dbReference type="RefSeq" id="WP_111569342.1">
    <property type="nucleotide sequence ID" value="NZ_PIPK01000006.1"/>
</dbReference>
<dbReference type="AlphaFoldDB" id="A0A327WVU4"/>
<dbReference type="GO" id="GO:0046521">
    <property type="term" value="P:sphingoid catabolic process"/>
    <property type="evidence" value="ECO:0007669"/>
    <property type="project" value="TreeGrafter"/>
</dbReference>
<accession>A0A327WVU4</accession>
<evidence type="ECO:0000313" key="3">
    <source>
        <dbReference type="EMBL" id="RUO24578.1"/>
    </source>
</evidence>
<feature type="transmembrane region" description="Helical" evidence="1">
    <location>
        <begin position="132"/>
        <end position="151"/>
    </location>
</feature>
<dbReference type="EMBL" id="PIPK01000006">
    <property type="protein sequence ID" value="RUO24578.1"/>
    <property type="molecule type" value="Genomic_DNA"/>
</dbReference>
<dbReference type="InterPro" id="IPR009305">
    <property type="entry name" value="Mpo1-like"/>
</dbReference>
<feature type="transmembrane region" description="Helical" evidence="1">
    <location>
        <begin position="21"/>
        <end position="40"/>
    </location>
</feature>
<dbReference type="PANTHER" id="PTHR28026:SF9">
    <property type="entry name" value="2-HYDROXY-PALMITIC ACID DIOXYGENASE MPO1"/>
    <property type="match status" value="1"/>
</dbReference>
<name>A0A327WVU4_9GAMM</name>
<keyword evidence="1" id="KW-0472">Membrane</keyword>
<proteinExistence type="predicted"/>
<feature type="transmembrane region" description="Helical" evidence="1">
    <location>
        <begin position="73"/>
        <end position="92"/>
    </location>
</feature>
<evidence type="ECO:0000313" key="5">
    <source>
        <dbReference type="Proteomes" id="UP000287865"/>
    </source>
</evidence>
<organism evidence="2 4">
    <name type="scientific">Aliidiomarina maris</name>
    <dbReference type="NCBI Taxonomy" id="531312"/>
    <lineage>
        <taxon>Bacteria</taxon>
        <taxon>Pseudomonadati</taxon>
        <taxon>Pseudomonadota</taxon>
        <taxon>Gammaproteobacteria</taxon>
        <taxon>Alteromonadales</taxon>
        <taxon>Idiomarinaceae</taxon>
        <taxon>Aliidiomarina</taxon>
    </lineage>
</organism>
<dbReference type="Pfam" id="PF06127">
    <property type="entry name" value="Mpo1-like"/>
    <property type="match status" value="1"/>
</dbReference>
<gene>
    <name evidence="2" type="ORF">B0I24_10630</name>
    <name evidence="3" type="ORF">CWE07_07860</name>
</gene>
<keyword evidence="1" id="KW-0812">Transmembrane</keyword>
<keyword evidence="5" id="KW-1185">Reference proteome</keyword>
<dbReference type="Proteomes" id="UP000249203">
    <property type="component" value="Unassembled WGS sequence"/>
</dbReference>
<dbReference type="OrthoDB" id="5515308at2"/>
<dbReference type="Proteomes" id="UP000287865">
    <property type="component" value="Unassembled WGS sequence"/>
</dbReference>
<protein>
    <submittedName>
        <fullName evidence="2">Putative membrane protein YGL010W</fullName>
    </submittedName>
</protein>
<dbReference type="EMBL" id="QLMD01000006">
    <property type="protein sequence ID" value="RAJ96967.1"/>
    <property type="molecule type" value="Genomic_DNA"/>
</dbReference>
<evidence type="ECO:0000256" key="1">
    <source>
        <dbReference type="SAM" id="Phobius"/>
    </source>
</evidence>